<dbReference type="InterPro" id="IPR006657">
    <property type="entry name" value="MoPterin_dinucl-bd_dom"/>
</dbReference>
<dbReference type="Gene3D" id="2.40.40.20">
    <property type="match status" value="1"/>
</dbReference>
<dbReference type="InterPro" id="IPR006963">
    <property type="entry name" value="Mopterin_OxRdtase_4Fe-4S_dom"/>
</dbReference>
<evidence type="ECO:0000259" key="11">
    <source>
        <dbReference type="PROSITE" id="PS51669"/>
    </source>
</evidence>
<dbReference type="InterPro" id="IPR009010">
    <property type="entry name" value="Asp_de-COase-like_dom_sf"/>
</dbReference>
<keyword evidence="8" id="KW-0408">Iron</keyword>
<organism evidence="12 13">
    <name type="scientific">Agitococcus lubricus</name>
    <dbReference type="NCBI Taxonomy" id="1077255"/>
    <lineage>
        <taxon>Bacteria</taxon>
        <taxon>Pseudomonadati</taxon>
        <taxon>Pseudomonadota</taxon>
        <taxon>Gammaproteobacteria</taxon>
        <taxon>Moraxellales</taxon>
        <taxon>Moraxellaceae</taxon>
        <taxon>Agitococcus</taxon>
    </lineage>
</organism>
<evidence type="ECO:0000256" key="10">
    <source>
        <dbReference type="ARBA" id="ARBA00023063"/>
    </source>
</evidence>
<dbReference type="GO" id="GO:0042128">
    <property type="term" value="P:nitrate assimilation"/>
    <property type="evidence" value="ECO:0007669"/>
    <property type="project" value="UniProtKB-KW"/>
</dbReference>
<dbReference type="GO" id="GO:1990204">
    <property type="term" value="C:oxidoreductase complex"/>
    <property type="evidence" value="ECO:0007669"/>
    <property type="project" value="UniProtKB-ARBA"/>
</dbReference>
<dbReference type="SMART" id="SM00926">
    <property type="entry name" value="Molybdop_Fe4S4"/>
    <property type="match status" value="1"/>
</dbReference>
<dbReference type="InterPro" id="IPR006656">
    <property type="entry name" value="Mopterin_OxRdtase"/>
</dbReference>
<evidence type="ECO:0000313" key="12">
    <source>
        <dbReference type="EMBL" id="PTQ87926.1"/>
    </source>
</evidence>
<proteinExistence type="inferred from homology"/>
<feature type="domain" description="4Fe-4S Mo/W bis-MGD-type" evidence="11">
    <location>
        <begin position="4"/>
        <end position="62"/>
    </location>
</feature>
<protein>
    <submittedName>
        <fullName evidence="12">Assimilatory nitrate reductase catalytic subunit</fullName>
    </submittedName>
</protein>
<dbReference type="Pfam" id="PF01568">
    <property type="entry name" value="Molydop_binding"/>
    <property type="match status" value="1"/>
</dbReference>
<evidence type="ECO:0000256" key="1">
    <source>
        <dbReference type="ARBA" id="ARBA00001942"/>
    </source>
</evidence>
<evidence type="ECO:0000256" key="7">
    <source>
        <dbReference type="ARBA" id="ARBA00023002"/>
    </source>
</evidence>
<keyword evidence="13" id="KW-1185">Reference proteome</keyword>
<dbReference type="InterPro" id="IPR041854">
    <property type="entry name" value="BFD-like_2Fe2S-bd_dom_sf"/>
</dbReference>
<accession>A0A2T5IVL5</accession>
<evidence type="ECO:0000256" key="2">
    <source>
        <dbReference type="ARBA" id="ARBA00001966"/>
    </source>
</evidence>
<name>A0A2T5IVL5_9GAMM</name>
<dbReference type="SUPFAM" id="SSF53706">
    <property type="entry name" value="Formate dehydrogenase/DMSO reductase, domains 1-3"/>
    <property type="match status" value="1"/>
</dbReference>
<keyword evidence="6" id="KW-0479">Metal-binding</keyword>
<dbReference type="GO" id="GO:0016491">
    <property type="term" value="F:oxidoreductase activity"/>
    <property type="evidence" value="ECO:0007669"/>
    <property type="project" value="UniProtKB-KW"/>
</dbReference>
<sequence>MQINSTVHTTCAYCGVGCGIKATVEDTDKRIVSIQGDTEHPANYGRLCSKGSSLGETISLEGRLLEPHIAGQNVSWPTAIDKVANEFKRIIAEHGKESVAFYVSGQILTEDYYVANKLMKGYIGTANIDTNSRLCMSSAVAGHKRAFGADTVPANYDDFDHANLIVLVGSNTAWCHPIIFQRIKAIKAQRPELRIVVVDPRETATNEIADLHLPIKAGMDVLLFNALLVQLAERNALDPQYIAQYTVDFEKAFAAANQDVGDKSTLAERIGVDSQSLATFFDWFCQTPKTMTCFSMGVNQSSAGTDKVNAIINCHLATGRVGKEGASPFSLTGQPNAMGGREVGGLANMLAAHMDIENPVHRERVQRFWQSPVIADKSGLKAVDLFDAMYEGKIKAVWIMATNPVVSLPNADKVRAALEKCELVVVSDCITDTDTTRLADVLLPSLGWGEKDGTVTNSERRISRQRGFLPAPAQAKPDWWALSQVAQAMGFDGFDYQSPADVFNEHIALSAFENDANIESGLRDFNLVGLGQLNTQQYNALQPIQWPVLNKDQGTARLFAQGQFYTPNRLARFMPLTSRAPKNPLSAEYPFILNTGRIRDQWHTMTRTGLTPRLLQHIGEPYAELHPNDAKKLAIQAGDLVEINSAWGKAVVRAQLSDGQRQGSVFVPMHWTGVLTRQSRVGAVVNPAVDPVSGQPENKHTPIKVSKFNSAWHGYLLSHTPLTLPECDYAVAIRLEKGWRYELAHHQKPHDWLDWASIWLQQPQGQRLEYQDISAGQQRYAWLEGDKLSALAFFGAEANLPPRAWLMSLLNQPLDKLSRRALLSGKPADPNADVGRIICACYGVGEKTIERAIATNNLKSVTEIGKCLKAGTNCGSCQPELQKILSRLISVVQA</sequence>
<dbReference type="GO" id="GO:0043546">
    <property type="term" value="F:molybdopterin cofactor binding"/>
    <property type="evidence" value="ECO:0007669"/>
    <property type="project" value="InterPro"/>
</dbReference>
<dbReference type="Pfam" id="PF00384">
    <property type="entry name" value="Molybdopterin"/>
    <property type="match status" value="1"/>
</dbReference>
<gene>
    <name evidence="12" type="ORF">C8N29_11511</name>
</gene>
<dbReference type="CDD" id="cd02754">
    <property type="entry name" value="MopB_Nitrate-R-NapA-like"/>
    <property type="match status" value="1"/>
</dbReference>
<dbReference type="Proteomes" id="UP000244223">
    <property type="component" value="Unassembled WGS sequence"/>
</dbReference>
<dbReference type="InterPro" id="IPR007419">
    <property type="entry name" value="BFD-like_2Fe2S-bd_dom"/>
</dbReference>
<dbReference type="PANTHER" id="PTHR43105">
    <property type="entry name" value="RESPIRATORY NITRATE REDUCTASE"/>
    <property type="match status" value="1"/>
</dbReference>
<comment type="cofactor">
    <cofactor evidence="1">
        <name>Mo-bis(molybdopterin guanine dinucleotide)</name>
        <dbReference type="ChEBI" id="CHEBI:60539"/>
    </cofactor>
</comment>
<comment type="cofactor">
    <cofactor evidence="2">
        <name>[4Fe-4S] cluster</name>
        <dbReference type="ChEBI" id="CHEBI:49883"/>
    </cofactor>
</comment>
<dbReference type="EMBL" id="QAON01000015">
    <property type="protein sequence ID" value="PTQ87926.1"/>
    <property type="molecule type" value="Genomic_DNA"/>
</dbReference>
<dbReference type="Gene3D" id="3.40.50.740">
    <property type="match status" value="1"/>
</dbReference>
<comment type="similarity">
    <text evidence="3">Belongs to the prokaryotic molybdopterin-containing oxidoreductase family. NasA/NapA/NarB subfamily.</text>
</comment>
<dbReference type="Gene3D" id="1.10.10.1100">
    <property type="entry name" value="BFD-like [2Fe-2S]-binding domain"/>
    <property type="match status" value="1"/>
</dbReference>
<dbReference type="RefSeq" id="WP_107866537.1">
    <property type="nucleotide sequence ID" value="NZ_QAON01000015.1"/>
</dbReference>
<dbReference type="InterPro" id="IPR041957">
    <property type="entry name" value="CT_Nitrate-R-NapA-like"/>
</dbReference>
<evidence type="ECO:0000256" key="4">
    <source>
        <dbReference type="ARBA" id="ARBA00022485"/>
    </source>
</evidence>
<dbReference type="Pfam" id="PF04879">
    <property type="entry name" value="Molybdop_Fe4S4"/>
    <property type="match status" value="1"/>
</dbReference>
<dbReference type="GO" id="GO:0045333">
    <property type="term" value="P:cellular respiration"/>
    <property type="evidence" value="ECO:0007669"/>
    <property type="project" value="UniProtKB-ARBA"/>
</dbReference>
<dbReference type="PANTHER" id="PTHR43105:SF9">
    <property type="entry name" value="NADPH-FE(3+) OXIDOREDUCTASE SUBUNIT ALPHA"/>
    <property type="match status" value="1"/>
</dbReference>
<keyword evidence="7" id="KW-0560">Oxidoreductase</keyword>
<dbReference type="GO" id="GO:0046872">
    <property type="term" value="F:metal ion binding"/>
    <property type="evidence" value="ECO:0007669"/>
    <property type="project" value="UniProtKB-KW"/>
</dbReference>
<dbReference type="Pfam" id="PF04324">
    <property type="entry name" value="Fer2_BFD"/>
    <property type="match status" value="1"/>
</dbReference>
<dbReference type="Gene3D" id="3.40.228.10">
    <property type="entry name" value="Dimethylsulfoxide Reductase, domain 2"/>
    <property type="match status" value="1"/>
</dbReference>
<keyword evidence="9" id="KW-0411">Iron-sulfur</keyword>
<evidence type="ECO:0000256" key="6">
    <source>
        <dbReference type="ARBA" id="ARBA00022723"/>
    </source>
</evidence>
<evidence type="ECO:0000256" key="8">
    <source>
        <dbReference type="ARBA" id="ARBA00023004"/>
    </source>
</evidence>
<comment type="caution">
    <text evidence="12">The sequence shown here is derived from an EMBL/GenBank/DDBJ whole genome shotgun (WGS) entry which is preliminary data.</text>
</comment>
<dbReference type="PROSITE" id="PS00551">
    <property type="entry name" value="MOLYBDOPTERIN_PROK_1"/>
    <property type="match status" value="1"/>
</dbReference>
<dbReference type="AlphaFoldDB" id="A0A2T5IVL5"/>
<keyword evidence="4" id="KW-0004">4Fe-4S</keyword>
<dbReference type="OrthoDB" id="9805142at2"/>
<dbReference type="SUPFAM" id="SSF50692">
    <property type="entry name" value="ADC-like"/>
    <property type="match status" value="1"/>
</dbReference>
<evidence type="ECO:0000256" key="3">
    <source>
        <dbReference type="ARBA" id="ARBA00008747"/>
    </source>
</evidence>
<dbReference type="GO" id="GO:0016020">
    <property type="term" value="C:membrane"/>
    <property type="evidence" value="ECO:0007669"/>
    <property type="project" value="TreeGrafter"/>
</dbReference>
<dbReference type="PROSITE" id="PS51669">
    <property type="entry name" value="4FE4S_MOW_BIS_MGD"/>
    <property type="match status" value="1"/>
</dbReference>
<reference evidence="12 13" key="1">
    <citation type="submission" date="2018-04" db="EMBL/GenBank/DDBJ databases">
        <title>Genomic Encyclopedia of Archaeal and Bacterial Type Strains, Phase II (KMG-II): from individual species to whole genera.</title>
        <authorList>
            <person name="Goeker M."/>
        </authorList>
    </citation>
    <scope>NUCLEOTIDE SEQUENCE [LARGE SCALE GENOMIC DNA]</scope>
    <source>
        <strain evidence="12 13">DSM 5822</strain>
    </source>
</reference>
<dbReference type="InterPro" id="IPR050123">
    <property type="entry name" value="Prok_molybdopt-oxidoreductase"/>
</dbReference>
<dbReference type="CDD" id="cd02791">
    <property type="entry name" value="MopB_CT_Nitrate-R-NapA-like"/>
    <property type="match status" value="1"/>
</dbReference>
<dbReference type="GO" id="GO:0051539">
    <property type="term" value="F:4 iron, 4 sulfur cluster binding"/>
    <property type="evidence" value="ECO:0007669"/>
    <property type="project" value="UniProtKB-KW"/>
</dbReference>
<evidence type="ECO:0000256" key="5">
    <source>
        <dbReference type="ARBA" id="ARBA00022505"/>
    </source>
</evidence>
<dbReference type="CDD" id="cd19948">
    <property type="entry name" value="NasA-like_Fer2_BFD-like"/>
    <property type="match status" value="1"/>
</dbReference>
<evidence type="ECO:0000256" key="9">
    <source>
        <dbReference type="ARBA" id="ARBA00023014"/>
    </source>
</evidence>
<evidence type="ECO:0000313" key="13">
    <source>
        <dbReference type="Proteomes" id="UP000244223"/>
    </source>
</evidence>
<keyword evidence="5" id="KW-0500">Molybdenum</keyword>
<dbReference type="InterPro" id="IPR027467">
    <property type="entry name" value="MopterinOxRdtase_cofactor_BS"/>
</dbReference>
<dbReference type="Gene3D" id="2.20.25.90">
    <property type="entry name" value="ADC-like domains"/>
    <property type="match status" value="1"/>
</dbReference>
<keyword evidence="10" id="KW-0534">Nitrate assimilation</keyword>